<feature type="domain" description="DZIP3-like HEPN" evidence="2">
    <location>
        <begin position="38"/>
        <end position="183"/>
    </location>
</feature>
<sequence>MASISIEEENYVRMSLLLTGISPRAVRKFFNGEFDPACLEVSLKKDYNKLLALQRKNRINKAQWKLLFHDFLVILFSDVPDSKKFDITLMLTLLRNLTDITNDDDVGFDFIPTAIETTPRADLARIKNYRNNLAHLDEGKVESSYLNIAWNDLTGAIGRLGGQHMKEECDLLRTKTLDQTNKEIMMDIKRSNDEIKELKESLDSLKRAHEVDHAEMKKEVHRLKIVQDDTVPWNTRERIKDTLKSWKENDDKIHNVNSCEIQDDVSSVNNFPSLYKVFRREIIQMSRLSFETYEKSNKSL</sequence>
<dbReference type="Proteomes" id="UP000683360">
    <property type="component" value="Unassembled WGS sequence"/>
</dbReference>
<comment type="caution">
    <text evidence="3">The sequence shown here is derived from an EMBL/GenBank/DDBJ whole genome shotgun (WGS) entry which is preliminary data.</text>
</comment>
<dbReference type="Pfam" id="PF18738">
    <property type="entry name" value="HEPN_DZIP3"/>
    <property type="match status" value="1"/>
</dbReference>
<proteinExistence type="predicted"/>
<evidence type="ECO:0000259" key="2">
    <source>
        <dbReference type="Pfam" id="PF18738"/>
    </source>
</evidence>
<protein>
    <recommendedName>
        <fullName evidence="2">DZIP3-like HEPN domain-containing protein</fullName>
    </recommendedName>
</protein>
<evidence type="ECO:0000256" key="1">
    <source>
        <dbReference type="SAM" id="Coils"/>
    </source>
</evidence>
<keyword evidence="1" id="KW-0175">Coiled coil</keyword>
<dbReference type="EMBL" id="CAJPWZ010000148">
    <property type="protein sequence ID" value="CAG2186878.1"/>
    <property type="molecule type" value="Genomic_DNA"/>
</dbReference>
<dbReference type="InterPro" id="IPR041249">
    <property type="entry name" value="HEPN_DZIP3"/>
</dbReference>
<feature type="coiled-coil region" evidence="1">
    <location>
        <begin position="181"/>
        <end position="215"/>
    </location>
</feature>
<reference evidence="3" key="1">
    <citation type="submission" date="2021-03" db="EMBL/GenBank/DDBJ databases">
        <authorList>
            <person name="Bekaert M."/>
        </authorList>
    </citation>
    <scope>NUCLEOTIDE SEQUENCE</scope>
</reference>
<evidence type="ECO:0000313" key="4">
    <source>
        <dbReference type="Proteomes" id="UP000683360"/>
    </source>
</evidence>
<keyword evidence="4" id="KW-1185">Reference proteome</keyword>
<gene>
    <name evidence="3" type="ORF">MEDL_2403</name>
</gene>
<accession>A0A8S3PS52</accession>
<organism evidence="3 4">
    <name type="scientific">Mytilus edulis</name>
    <name type="common">Blue mussel</name>
    <dbReference type="NCBI Taxonomy" id="6550"/>
    <lineage>
        <taxon>Eukaryota</taxon>
        <taxon>Metazoa</taxon>
        <taxon>Spiralia</taxon>
        <taxon>Lophotrochozoa</taxon>
        <taxon>Mollusca</taxon>
        <taxon>Bivalvia</taxon>
        <taxon>Autobranchia</taxon>
        <taxon>Pteriomorphia</taxon>
        <taxon>Mytilida</taxon>
        <taxon>Mytiloidea</taxon>
        <taxon>Mytilidae</taxon>
        <taxon>Mytilinae</taxon>
        <taxon>Mytilus</taxon>
    </lineage>
</organism>
<name>A0A8S3PS52_MYTED</name>
<evidence type="ECO:0000313" key="3">
    <source>
        <dbReference type="EMBL" id="CAG2186878.1"/>
    </source>
</evidence>
<dbReference type="AlphaFoldDB" id="A0A8S3PS52"/>